<dbReference type="Proteomes" id="UP000606974">
    <property type="component" value="Unassembled WGS sequence"/>
</dbReference>
<organism evidence="2 3">
    <name type="scientific">Endocarpon pusillum</name>
    <dbReference type="NCBI Taxonomy" id="364733"/>
    <lineage>
        <taxon>Eukaryota</taxon>
        <taxon>Fungi</taxon>
        <taxon>Dikarya</taxon>
        <taxon>Ascomycota</taxon>
        <taxon>Pezizomycotina</taxon>
        <taxon>Eurotiomycetes</taxon>
        <taxon>Chaetothyriomycetidae</taxon>
        <taxon>Verrucariales</taxon>
        <taxon>Verrucariaceae</taxon>
        <taxon>Endocarpon</taxon>
    </lineage>
</organism>
<feature type="compositionally biased region" description="Basic residues" evidence="1">
    <location>
        <begin position="19"/>
        <end position="28"/>
    </location>
</feature>
<keyword evidence="3" id="KW-1185">Reference proteome</keyword>
<dbReference type="AlphaFoldDB" id="A0A8H7E8M5"/>
<comment type="caution">
    <text evidence="2">The sequence shown here is derived from an EMBL/GenBank/DDBJ whole genome shotgun (WGS) entry which is preliminary data.</text>
</comment>
<feature type="region of interest" description="Disordered" evidence="1">
    <location>
        <begin position="1"/>
        <end position="28"/>
    </location>
</feature>
<evidence type="ECO:0000313" key="2">
    <source>
        <dbReference type="EMBL" id="KAF7512500.1"/>
    </source>
</evidence>
<dbReference type="EMBL" id="JAACFV010000012">
    <property type="protein sequence ID" value="KAF7512500.1"/>
    <property type="molecule type" value="Genomic_DNA"/>
</dbReference>
<accession>A0A8H7E8M5</accession>
<gene>
    <name evidence="2" type="ORF">GJ744_001435</name>
</gene>
<reference evidence="2" key="1">
    <citation type="submission" date="2020-02" db="EMBL/GenBank/DDBJ databases">
        <authorList>
            <person name="Palmer J.M."/>
        </authorList>
    </citation>
    <scope>NUCLEOTIDE SEQUENCE</scope>
    <source>
        <strain evidence="2">EPUS1.4</strain>
        <tissue evidence="2">Thallus</tissue>
    </source>
</reference>
<sequence length="95" mass="10885">MLAVGRTVKKLSGSTTQHVPRRRNKRPHLTVPSFSITKPRMCRLKLEMHEENEYMEDRQVPSQQTNRIYTEQDGQSVGFLLLADGAGQRVSAFSR</sequence>
<proteinExistence type="predicted"/>
<protein>
    <submittedName>
        <fullName evidence="2">Uncharacterized protein</fullName>
    </submittedName>
</protein>
<evidence type="ECO:0000256" key="1">
    <source>
        <dbReference type="SAM" id="MobiDB-lite"/>
    </source>
</evidence>
<name>A0A8H7E8M5_9EURO</name>
<evidence type="ECO:0000313" key="3">
    <source>
        <dbReference type="Proteomes" id="UP000606974"/>
    </source>
</evidence>